<feature type="domain" description="Pyrrolo-quinoline quinone repeat" evidence="2">
    <location>
        <begin position="81"/>
        <end position="241"/>
    </location>
</feature>
<dbReference type="InterPro" id="IPR002372">
    <property type="entry name" value="PQQ_rpt_dom"/>
</dbReference>
<dbReference type="Pfam" id="PF13360">
    <property type="entry name" value="PQQ_2"/>
    <property type="match status" value="1"/>
</dbReference>
<dbReference type="InterPro" id="IPR015943">
    <property type="entry name" value="WD40/YVTN_repeat-like_dom_sf"/>
</dbReference>
<feature type="signal peptide" evidence="1">
    <location>
        <begin position="1"/>
        <end position="19"/>
    </location>
</feature>
<feature type="chain" id="PRO_5002969159" description="Pyrrolo-quinoline quinone repeat domain-containing protein" evidence="1">
    <location>
        <begin position="20"/>
        <end position="536"/>
    </location>
</feature>
<dbReference type="AlphaFoldDB" id="C6VTN0"/>
<reference evidence="3 4" key="1">
    <citation type="journal article" date="2009" name="Stand. Genomic Sci.">
        <title>Complete genome sequence of Dyadobacter fermentans type strain (NS114).</title>
        <authorList>
            <person name="Lang E."/>
            <person name="Lapidus A."/>
            <person name="Chertkov O."/>
            <person name="Brettin T."/>
            <person name="Detter J.C."/>
            <person name="Han C."/>
            <person name="Copeland A."/>
            <person name="Glavina Del Rio T."/>
            <person name="Nolan M."/>
            <person name="Chen F."/>
            <person name="Lucas S."/>
            <person name="Tice H."/>
            <person name="Cheng J.F."/>
            <person name="Land M."/>
            <person name="Hauser L."/>
            <person name="Chang Y.J."/>
            <person name="Jeffries C.D."/>
            <person name="Kopitz M."/>
            <person name="Bruce D."/>
            <person name="Goodwin L."/>
            <person name="Pitluck S."/>
            <person name="Ovchinnikova G."/>
            <person name="Pati A."/>
            <person name="Ivanova N."/>
            <person name="Mavrommatis K."/>
            <person name="Chen A."/>
            <person name="Palaniappan K."/>
            <person name="Chain P."/>
            <person name="Bristow J."/>
            <person name="Eisen J.A."/>
            <person name="Markowitz V."/>
            <person name="Hugenholtz P."/>
            <person name="Goker M."/>
            <person name="Rohde M."/>
            <person name="Kyrpides N.C."/>
            <person name="Klenk H.P."/>
        </authorList>
    </citation>
    <scope>NUCLEOTIDE SEQUENCE [LARGE SCALE GENOMIC DNA]</scope>
    <source>
        <strain evidence="4">ATCC 700827 / DSM 18053 / CIP 107007 / KCTC 52180 / NS114</strain>
    </source>
</reference>
<proteinExistence type="predicted"/>
<dbReference type="RefSeq" id="WP_015811227.1">
    <property type="nucleotide sequence ID" value="NC_013037.1"/>
</dbReference>
<accession>C6VTN0</accession>
<evidence type="ECO:0000256" key="1">
    <source>
        <dbReference type="SAM" id="SignalP"/>
    </source>
</evidence>
<dbReference type="EMBL" id="CP001619">
    <property type="protein sequence ID" value="ACT92973.1"/>
    <property type="molecule type" value="Genomic_DNA"/>
</dbReference>
<evidence type="ECO:0000313" key="3">
    <source>
        <dbReference type="EMBL" id="ACT92973.1"/>
    </source>
</evidence>
<dbReference type="eggNOG" id="ENOG502ZASH">
    <property type="taxonomic scope" value="Bacteria"/>
</dbReference>
<organism evidence="3 4">
    <name type="scientific">Dyadobacter fermentans (strain ATCC 700827 / DSM 18053 / CIP 107007 / KCTC 52180 / NS114)</name>
    <dbReference type="NCBI Taxonomy" id="471854"/>
    <lineage>
        <taxon>Bacteria</taxon>
        <taxon>Pseudomonadati</taxon>
        <taxon>Bacteroidota</taxon>
        <taxon>Cytophagia</taxon>
        <taxon>Cytophagales</taxon>
        <taxon>Spirosomataceae</taxon>
        <taxon>Dyadobacter</taxon>
    </lineage>
</organism>
<sequence length="536" mass="60908">MKKILLFFLLLCPVAGTFSQSKFQPTTNILQTGIDFRTNTPLTGREMGFGMPVFRIHPLPDESFALMLRQKKPNKAMWTFKGEVMVYNPASGQMKWQKKFKYAESQLLLDSDVILEQRGNKLKRLNPENGLPLWKTKGIAYKVFPEANRAFCYNVQGDGGYKVMQGIDLENGRQVWQRYVPGAFGWQDLQMLNDETALIKSSGLHVVRVTDGDGWSVDRVSHAEKVDMKQVGLAVLTVAVATAGTAFTGSPYYAVPISGNGYTNLFLSICSNVVFEKDTVFFAAKNKISRHSLDGRTIWSTALNEKQTSKSHLFKEGNVLYMINTGHAIKNGQAARFGTPFIAAFDATTGRELFMKVWGERKNYFTDYMIQGRDLYLLYRDKLEVHEFSPEGLTQKDMMTMHTGDEMQSFVSDELFAKKDSACLQLSLDRDHYYIHSEAGDLLKFNNDFLLVEKVDKAILYRNYFENADFRFLGNAKETFVVNKTDNLPVAHCEIPHNASRFGTRFYYRKSNLNIAEMDMRPFMSAFGGAVGRQND</sequence>
<evidence type="ECO:0000259" key="2">
    <source>
        <dbReference type="Pfam" id="PF13360"/>
    </source>
</evidence>
<keyword evidence="1" id="KW-0732">Signal</keyword>
<dbReference type="SUPFAM" id="SSF50998">
    <property type="entry name" value="Quinoprotein alcohol dehydrogenase-like"/>
    <property type="match status" value="1"/>
</dbReference>
<dbReference type="OrthoDB" id="9816081at2"/>
<dbReference type="STRING" id="471854.Dfer_1732"/>
<dbReference type="Gene3D" id="2.130.10.10">
    <property type="entry name" value="YVTN repeat-like/Quinoprotein amine dehydrogenase"/>
    <property type="match status" value="1"/>
</dbReference>
<protein>
    <recommendedName>
        <fullName evidence="2">Pyrrolo-quinoline quinone repeat domain-containing protein</fullName>
    </recommendedName>
</protein>
<evidence type="ECO:0000313" key="4">
    <source>
        <dbReference type="Proteomes" id="UP000002011"/>
    </source>
</evidence>
<dbReference type="Proteomes" id="UP000002011">
    <property type="component" value="Chromosome"/>
</dbReference>
<gene>
    <name evidence="3" type="ordered locus">Dfer_1732</name>
</gene>
<dbReference type="HOGENOM" id="CLU_507840_0_0_10"/>
<name>C6VTN0_DYAFD</name>
<keyword evidence="4" id="KW-1185">Reference proteome</keyword>
<dbReference type="KEGG" id="dfe:Dfer_1732"/>
<dbReference type="InterPro" id="IPR011047">
    <property type="entry name" value="Quinoprotein_ADH-like_sf"/>
</dbReference>